<comment type="caution">
    <text evidence="3">The sequence shown here is derived from an EMBL/GenBank/DDBJ whole genome shotgun (WGS) entry which is preliminary data.</text>
</comment>
<evidence type="ECO:0000313" key="4">
    <source>
        <dbReference type="Proteomes" id="UP000824190"/>
    </source>
</evidence>
<dbReference type="Gene3D" id="3.30.200.20">
    <property type="entry name" value="Phosphorylase Kinase, domain 1"/>
    <property type="match status" value="1"/>
</dbReference>
<evidence type="ECO:0000256" key="1">
    <source>
        <dbReference type="SAM" id="MobiDB-lite"/>
    </source>
</evidence>
<accession>A0A9D1RN08</accession>
<feature type="domain" description="Aminoglycoside phosphotransferase" evidence="2">
    <location>
        <begin position="51"/>
        <end position="286"/>
    </location>
</feature>
<dbReference type="SUPFAM" id="SSF56112">
    <property type="entry name" value="Protein kinase-like (PK-like)"/>
    <property type="match status" value="1"/>
</dbReference>
<reference evidence="3" key="1">
    <citation type="journal article" date="2021" name="PeerJ">
        <title>Extensive microbial diversity within the chicken gut microbiome revealed by metagenomics and culture.</title>
        <authorList>
            <person name="Gilroy R."/>
            <person name="Ravi A."/>
            <person name="Getino M."/>
            <person name="Pursley I."/>
            <person name="Horton D.L."/>
            <person name="Alikhan N.F."/>
            <person name="Baker D."/>
            <person name="Gharbi K."/>
            <person name="Hall N."/>
            <person name="Watson M."/>
            <person name="Adriaenssens E.M."/>
            <person name="Foster-Nyarko E."/>
            <person name="Jarju S."/>
            <person name="Secka A."/>
            <person name="Antonio M."/>
            <person name="Oren A."/>
            <person name="Chaudhuri R.R."/>
            <person name="La Ragione R."/>
            <person name="Hildebrand F."/>
            <person name="Pallen M.J."/>
        </authorList>
    </citation>
    <scope>NUCLEOTIDE SEQUENCE</scope>
    <source>
        <strain evidence="3">CHK32-1732</strain>
    </source>
</reference>
<evidence type="ECO:0000313" key="3">
    <source>
        <dbReference type="EMBL" id="HIW91068.1"/>
    </source>
</evidence>
<dbReference type="InterPro" id="IPR002575">
    <property type="entry name" value="Aminoglycoside_PTrfase"/>
</dbReference>
<organism evidence="3 4">
    <name type="scientific">Candidatus Corynebacterium avicola</name>
    <dbReference type="NCBI Taxonomy" id="2838527"/>
    <lineage>
        <taxon>Bacteria</taxon>
        <taxon>Bacillati</taxon>
        <taxon>Actinomycetota</taxon>
        <taxon>Actinomycetes</taxon>
        <taxon>Mycobacteriales</taxon>
        <taxon>Corynebacteriaceae</taxon>
        <taxon>Corynebacterium</taxon>
    </lineage>
</organism>
<feature type="region of interest" description="Disordered" evidence="1">
    <location>
        <begin position="1"/>
        <end position="22"/>
    </location>
</feature>
<evidence type="ECO:0000259" key="2">
    <source>
        <dbReference type="Pfam" id="PF01636"/>
    </source>
</evidence>
<dbReference type="InterPro" id="IPR052898">
    <property type="entry name" value="ACAD10-like"/>
</dbReference>
<dbReference type="Pfam" id="PF01636">
    <property type="entry name" value="APH"/>
    <property type="match status" value="1"/>
</dbReference>
<gene>
    <name evidence="3" type="ORF">H9870_05325</name>
</gene>
<dbReference type="EMBL" id="DXGC01000051">
    <property type="protein sequence ID" value="HIW91068.1"/>
    <property type="molecule type" value="Genomic_DNA"/>
</dbReference>
<reference evidence="3" key="2">
    <citation type="submission" date="2021-04" db="EMBL/GenBank/DDBJ databases">
        <authorList>
            <person name="Gilroy R."/>
        </authorList>
    </citation>
    <scope>NUCLEOTIDE SEQUENCE</scope>
    <source>
        <strain evidence="3">CHK32-1732</strain>
    </source>
</reference>
<dbReference type="PANTHER" id="PTHR47829">
    <property type="entry name" value="HYDROLASE, PUTATIVE (AFU_ORTHOLOGUE AFUA_1G12880)-RELATED"/>
    <property type="match status" value="1"/>
</dbReference>
<proteinExistence type="predicted"/>
<name>A0A9D1RN08_9CORY</name>
<feature type="compositionally biased region" description="Polar residues" evidence="1">
    <location>
        <begin position="1"/>
        <end position="14"/>
    </location>
</feature>
<dbReference type="AlphaFoldDB" id="A0A9D1RN08"/>
<dbReference type="InterPro" id="IPR011009">
    <property type="entry name" value="Kinase-like_dom_sf"/>
</dbReference>
<dbReference type="CDD" id="cd05154">
    <property type="entry name" value="ACAD10_11_N-like"/>
    <property type="match status" value="1"/>
</dbReference>
<dbReference type="Proteomes" id="UP000824190">
    <property type="component" value="Unassembled WGS sequence"/>
</dbReference>
<protein>
    <submittedName>
        <fullName evidence="3">Phosphotransferase family protein</fullName>
    </submittedName>
</protein>
<dbReference type="InterPro" id="IPR041726">
    <property type="entry name" value="ACAD10_11_N"/>
</dbReference>
<dbReference type="PANTHER" id="PTHR47829:SF1">
    <property type="entry name" value="HAD FAMILY PHOSPHATASE"/>
    <property type="match status" value="1"/>
</dbReference>
<dbReference type="Gene3D" id="3.90.1200.10">
    <property type="match status" value="1"/>
</dbReference>
<sequence>MSETSDNTTTPSRSQAREVREEDAFDVEALAAWLRDNADPDWAGSIEGTPEVRQFAGGASNLTYLLTYPQGTELILRRPPGGTKSKGAHNMGREYRIQTALRPHFPPVPATVALCEDESVIGSSFYVMERVTGPIPRQELPPEGPHSAADVTTLCENVVDLLVDLHRVPVDETGLDDLNKGEGYIDRQVEGWAKRYTAARTPNVGSFKKVMDWLRINEPADRGSVLIHNDFRLDNIVLNPEDSTDPIALLDWELATIGDPLMDIGGALAYWVQADDDWVIRQFRRQPTHVPGMFTRHEFVARYASKTGIEITDDQWVFYEVFGLFRLAGICQQIYYRYYHRQTTNKAFRTFGIATVALEARCRRIIRRTERRRRKGVAPTPLTERTSS</sequence>